<dbReference type="EC" id="2.5.1.15" evidence="4"/>
<dbReference type="InterPro" id="IPR045031">
    <property type="entry name" value="DHP_synth-like"/>
</dbReference>
<dbReference type="SUPFAM" id="SSF51717">
    <property type="entry name" value="Dihydropteroate synthetase-like"/>
    <property type="match status" value="1"/>
</dbReference>
<evidence type="ECO:0000256" key="3">
    <source>
        <dbReference type="ARBA" id="ARBA00004763"/>
    </source>
</evidence>
<dbReference type="Gene3D" id="3.20.20.20">
    <property type="entry name" value="Dihydropteroate synthase-like"/>
    <property type="match status" value="1"/>
</dbReference>
<proteinExistence type="predicted"/>
<keyword evidence="5 10" id="KW-0808">Transferase</keyword>
<keyword evidence="8" id="KW-0289">Folate biosynthesis</keyword>
<dbReference type="PROSITE" id="PS00793">
    <property type="entry name" value="DHPS_2"/>
    <property type="match status" value="1"/>
</dbReference>
<dbReference type="NCBIfam" id="TIGR01496">
    <property type="entry name" value="DHPS"/>
    <property type="match status" value="1"/>
</dbReference>
<keyword evidence="6" id="KW-0479">Metal-binding</keyword>
<dbReference type="CDD" id="cd00739">
    <property type="entry name" value="DHPS"/>
    <property type="match status" value="1"/>
</dbReference>
<dbReference type="InterPro" id="IPR011005">
    <property type="entry name" value="Dihydropteroate_synth-like_sf"/>
</dbReference>
<comment type="cofactor">
    <cofactor evidence="2">
        <name>Mg(2+)</name>
        <dbReference type="ChEBI" id="CHEBI:18420"/>
    </cofactor>
</comment>
<dbReference type="GO" id="GO:0046656">
    <property type="term" value="P:folic acid biosynthetic process"/>
    <property type="evidence" value="ECO:0007669"/>
    <property type="project" value="UniProtKB-KW"/>
</dbReference>
<evidence type="ECO:0000313" key="11">
    <source>
        <dbReference type="Proteomes" id="UP000008721"/>
    </source>
</evidence>
<dbReference type="GO" id="GO:0046654">
    <property type="term" value="P:tetrahydrofolate biosynthetic process"/>
    <property type="evidence" value="ECO:0007669"/>
    <property type="project" value="TreeGrafter"/>
</dbReference>
<dbReference type="PROSITE" id="PS50972">
    <property type="entry name" value="PTERIN_BINDING"/>
    <property type="match status" value="1"/>
</dbReference>
<evidence type="ECO:0000256" key="6">
    <source>
        <dbReference type="ARBA" id="ARBA00022723"/>
    </source>
</evidence>
<dbReference type="HOGENOM" id="CLU_008023_1_0_7"/>
<dbReference type="PANTHER" id="PTHR20941">
    <property type="entry name" value="FOLATE SYNTHESIS PROTEINS"/>
    <property type="match status" value="1"/>
</dbReference>
<dbReference type="PANTHER" id="PTHR20941:SF1">
    <property type="entry name" value="FOLIC ACID SYNTHESIS PROTEIN FOL1"/>
    <property type="match status" value="1"/>
</dbReference>
<dbReference type="eggNOG" id="COG0294">
    <property type="taxonomic scope" value="Bacteria"/>
</dbReference>
<dbReference type="InterPro" id="IPR016227">
    <property type="entry name" value="Dihydropteroate_synthase_prd"/>
</dbReference>
<evidence type="ECO:0000256" key="1">
    <source>
        <dbReference type="ARBA" id="ARBA00000012"/>
    </source>
</evidence>
<dbReference type="GO" id="GO:0005829">
    <property type="term" value="C:cytosol"/>
    <property type="evidence" value="ECO:0007669"/>
    <property type="project" value="TreeGrafter"/>
</dbReference>
<evidence type="ECO:0000256" key="8">
    <source>
        <dbReference type="ARBA" id="ARBA00022909"/>
    </source>
</evidence>
<organism evidence="10 11">
    <name type="scientific">Sulfuricurvum kujiense (strain ATCC BAA-921 / DSM 16994 / JCM 11577 / YK-1)</name>
    <dbReference type="NCBI Taxonomy" id="709032"/>
    <lineage>
        <taxon>Bacteria</taxon>
        <taxon>Pseudomonadati</taxon>
        <taxon>Campylobacterota</taxon>
        <taxon>Epsilonproteobacteria</taxon>
        <taxon>Campylobacterales</taxon>
        <taxon>Sulfurimonadaceae</taxon>
        <taxon>Sulfuricurvum</taxon>
    </lineage>
</organism>
<dbReference type="PIRSF" id="PIRSF000501">
    <property type="entry name" value="DHPS_Campy_prd"/>
    <property type="match status" value="1"/>
</dbReference>
<evidence type="ECO:0000313" key="10">
    <source>
        <dbReference type="EMBL" id="ADR33271.1"/>
    </source>
</evidence>
<dbReference type="GO" id="GO:0004156">
    <property type="term" value="F:dihydropteroate synthase activity"/>
    <property type="evidence" value="ECO:0007669"/>
    <property type="project" value="UniProtKB-EC"/>
</dbReference>
<evidence type="ECO:0000259" key="9">
    <source>
        <dbReference type="PROSITE" id="PS50972"/>
    </source>
</evidence>
<dbReference type="STRING" id="709032.Sulku_0605"/>
<comment type="catalytic activity">
    <reaction evidence="1">
        <text>(7,8-dihydropterin-6-yl)methyl diphosphate + 4-aminobenzoate = 7,8-dihydropteroate + diphosphate</text>
        <dbReference type="Rhea" id="RHEA:19949"/>
        <dbReference type="ChEBI" id="CHEBI:17836"/>
        <dbReference type="ChEBI" id="CHEBI:17839"/>
        <dbReference type="ChEBI" id="CHEBI:33019"/>
        <dbReference type="ChEBI" id="CHEBI:72950"/>
        <dbReference type="EC" id="2.5.1.15"/>
    </reaction>
</comment>
<dbReference type="RefSeq" id="WP_013459468.1">
    <property type="nucleotide sequence ID" value="NC_014762.1"/>
</dbReference>
<accession>E4U0P5</accession>
<reference evidence="10 11" key="1">
    <citation type="journal article" date="2012" name="Stand. Genomic Sci.">
        <title>Complete genome sequence of the sulfur compounds oxidizing chemolithoautotroph Sulfuricurvum kujiense type strain (YK-1(T)).</title>
        <authorList>
            <person name="Han C."/>
            <person name="Kotsyurbenko O."/>
            <person name="Chertkov O."/>
            <person name="Held B."/>
            <person name="Lapidus A."/>
            <person name="Nolan M."/>
            <person name="Lucas S."/>
            <person name="Hammon N."/>
            <person name="Deshpande S."/>
            <person name="Cheng J.F."/>
            <person name="Tapia R."/>
            <person name="Goodwin L.A."/>
            <person name="Pitluck S."/>
            <person name="Liolios K."/>
            <person name="Pagani I."/>
            <person name="Ivanova N."/>
            <person name="Mavromatis K."/>
            <person name="Mikhailova N."/>
            <person name="Pati A."/>
            <person name="Chen A."/>
            <person name="Palaniappan K."/>
            <person name="Land M."/>
            <person name="Hauser L."/>
            <person name="Chang Y.J."/>
            <person name="Jeffries C.D."/>
            <person name="Brambilla E.M."/>
            <person name="Rohde M."/>
            <person name="Spring S."/>
            <person name="Sikorski J."/>
            <person name="Goker M."/>
            <person name="Woyke T."/>
            <person name="Bristow J."/>
            <person name="Eisen J.A."/>
            <person name="Markowitz V."/>
            <person name="Hugenholtz P."/>
            <person name="Kyrpides N.C."/>
            <person name="Klenk H.P."/>
            <person name="Detter J.C."/>
        </authorList>
    </citation>
    <scope>NUCLEOTIDE SEQUENCE [LARGE SCALE GENOMIC DNA]</scope>
    <source>
        <strain evidence="11">ATCC BAA-921 / DSM 16994 / JCM 11577 / YK-1</strain>
    </source>
</reference>
<comment type="pathway">
    <text evidence="3">Cofactor biosynthesis; tetrahydrofolate biosynthesis; 7,8-dihydrofolate from 2-amino-4-hydroxy-6-hydroxymethyl-7,8-dihydropteridine diphosphate and 4-aminobenzoate: step 1/2.</text>
</comment>
<dbReference type="EMBL" id="CP002355">
    <property type="protein sequence ID" value="ADR33271.1"/>
    <property type="molecule type" value="Genomic_DNA"/>
</dbReference>
<feature type="domain" description="Pterin-binding" evidence="9">
    <location>
        <begin position="119"/>
        <end position="371"/>
    </location>
</feature>
<dbReference type="Pfam" id="PF00809">
    <property type="entry name" value="Pterin_bind"/>
    <property type="match status" value="1"/>
</dbReference>
<gene>
    <name evidence="10" type="ordered locus">Sulku_0605</name>
</gene>
<name>E4U0P5_SULKY</name>
<evidence type="ECO:0000256" key="5">
    <source>
        <dbReference type="ARBA" id="ARBA00022679"/>
    </source>
</evidence>
<dbReference type="InterPro" id="IPR000489">
    <property type="entry name" value="Pterin-binding_dom"/>
</dbReference>
<dbReference type="KEGG" id="sku:Sulku_0605"/>
<dbReference type="AlphaFoldDB" id="E4U0P5"/>
<keyword evidence="7" id="KW-0460">Magnesium</keyword>
<evidence type="ECO:0000256" key="7">
    <source>
        <dbReference type="ARBA" id="ARBA00022842"/>
    </source>
</evidence>
<keyword evidence="11" id="KW-1185">Reference proteome</keyword>
<dbReference type="InterPro" id="IPR006390">
    <property type="entry name" value="DHP_synth_dom"/>
</dbReference>
<dbReference type="OrthoDB" id="9811744at2"/>
<dbReference type="GO" id="GO:0046872">
    <property type="term" value="F:metal ion binding"/>
    <property type="evidence" value="ECO:0007669"/>
    <property type="project" value="UniProtKB-KW"/>
</dbReference>
<evidence type="ECO:0000256" key="2">
    <source>
        <dbReference type="ARBA" id="ARBA00001946"/>
    </source>
</evidence>
<sequence length="378" mass="41614">MVVEKLSNSIDLHHELKSLGVDSGGISILEDKGAMHLIRIRDLHVGAANILKQDALSIGADLAVPRGTVTASVPRVDVLLIATERQLQQLAKKEKAQPFGLKQLSMELESFCRLKSDDVSIMGILNANDDSFYRASRFQGSGAVERIETMISEGADIIDLGGVSSRPGSVAVSAEEELNRVRPIIDVLYEQRFYEKTKLSLDSYEPSVIHYALEKGFHIINDITGLANDEVARLCGSYGATAVIMHMQGKPQTMQENPIYSSVIQEVELFFRERMAKAEAFGIKEVILDCGIGFGKRLEDNLSLITHQRHFVRLGKKLLVGASRKSMIDAISSSESDERLAGTLAIHLKAIEEGASIIRVHDVKEHSQALKVWKALRG</sequence>
<dbReference type="Proteomes" id="UP000008721">
    <property type="component" value="Chromosome"/>
</dbReference>
<protein>
    <recommendedName>
        <fullName evidence="4">dihydropteroate synthase</fullName>
        <ecNumber evidence="4">2.5.1.15</ecNumber>
    </recommendedName>
</protein>
<evidence type="ECO:0000256" key="4">
    <source>
        <dbReference type="ARBA" id="ARBA00012458"/>
    </source>
</evidence>